<dbReference type="AlphaFoldDB" id="M2QG82"/>
<feature type="region of interest" description="Disordered" evidence="1">
    <location>
        <begin position="1"/>
        <end position="32"/>
    </location>
</feature>
<keyword evidence="3" id="KW-1185">Reference proteome</keyword>
<evidence type="ECO:0000256" key="1">
    <source>
        <dbReference type="SAM" id="MobiDB-lite"/>
    </source>
</evidence>
<evidence type="ECO:0000313" key="3">
    <source>
        <dbReference type="Proteomes" id="UP000016930"/>
    </source>
</evidence>
<evidence type="ECO:0008006" key="4">
    <source>
        <dbReference type="Google" id="ProtNLM"/>
    </source>
</evidence>
<dbReference type="OrthoDB" id="2734540at2759"/>
<dbReference type="Proteomes" id="UP000016930">
    <property type="component" value="Unassembled WGS sequence"/>
</dbReference>
<evidence type="ECO:0000313" key="2">
    <source>
        <dbReference type="EMBL" id="EMD31030.1"/>
    </source>
</evidence>
<gene>
    <name evidence="2" type="ORF">CERSUDRAFT_120159</name>
</gene>
<dbReference type="EMBL" id="KB445825">
    <property type="protein sequence ID" value="EMD31030.1"/>
    <property type="molecule type" value="Genomic_DNA"/>
</dbReference>
<sequence length="468" mass="52352">MEGLNQSLVPKRGTEGRSMETGSVESRSMETTASTPLHKSHLSFDLLFFIMELLELQCLSRMMQTCHMLYDAGVRLLLSRERYLDSEEQLSSLCHFVLRDVPRRSSFLRHLTIVEDIGESTVALVIELLSHARSLEELDVESEPDLIKACPDLVDAVCSLPSLRTLGWHVVEQAGIEAIQRMQAPLEAIHVSFGSCVRPQDLAEVLKPFAKTIQQLRANRIIVAPSTVQFSALLYLHLMGSHEPIDTNALMSVFPEVRSFHLESPLAFHSADAGPWVEMRQANERRARLPHRWTIMPEVTGSIISLWNLALDCKVMTLTVRMSEPGEAALLSTLLRDSNPFRLCLTVMLSAKLTISQFIDVLAGATSVKQLDLVIRPNRYVTDSGPQILDGVLTMLELSEIAILDVVINRPGLRLVMTPEDMSLLEYLDQAEDLPFVEELAARVPSLHMATVKLGCKTKSLWKLNPVE</sequence>
<organism evidence="2 3">
    <name type="scientific">Ceriporiopsis subvermispora (strain B)</name>
    <name type="common">White-rot fungus</name>
    <name type="synonym">Gelatoporia subvermispora</name>
    <dbReference type="NCBI Taxonomy" id="914234"/>
    <lineage>
        <taxon>Eukaryota</taxon>
        <taxon>Fungi</taxon>
        <taxon>Dikarya</taxon>
        <taxon>Basidiomycota</taxon>
        <taxon>Agaricomycotina</taxon>
        <taxon>Agaricomycetes</taxon>
        <taxon>Polyporales</taxon>
        <taxon>Gelatoporiaceae</taxon>
        <taxon>Gelatoporia</taxon>
    </lineage>
</organism>
<protein>
    <recommendedName>
        <fullName evidence="4">F-box domain-containing protein</fullName>
    </recommendedName>
</protein>
<dbReference type="HOGENOM" id="CLU_663923_0_0_1"/>
<proteinExistence type="predicted"/>
<reference evidence="2 3" key="1">
    <citation type="journal article" date="2012" name="Proc. Natl. Acad. Sci. U.S.A.">
        <title>Comparative genomics of Ceriporiopsis subvermispora and Phanerochaete chrysosporium provide insight into selective ligninolysis.</title>
        <authorList>
            <person name="Fernandez-Fueyo E."/>
            <person name="Ruiz-Duenas F.J."/>
            <person name="Ferreira P."/>
            <person name="Floudas D."/>
            <person name="Hibbett D.S."/>
            <person name="Canessa P."/>
            <person name="Larrondo L.F."/>
            <person name="James T.Y."/>
            <person name="Seelenfreund D."/>
            <person name="Lobos S."/>
            <person name="Polanco R."/>
            <person name="Tello M."/>
            <person name="Honda Y."/>
            <person name="Watanabe T."/>
            <person name="Watanabe T."/>
            <person name="Ryu J.S."/>
            <person name="Kubicek C.P."/>
            <person name="Schmoll M."/>
            <person name="Gaskell J."/>
            <person name="Hammel K.E."/>
            <person name="St John F.J."/>
            <person name="Vanden Wymelenberg A."/>
            <person name="Sabat G."/>
            <person name="Splinter BonDurant S."/>
            <person name="Syed K."/>
            <person name="Yadav J.S."/>
            <person name="Doddapaneni H."/>
            <person name="Subramanian V."/>
            <person name="Lavin J.L."/>
            <person name="Oguiza J.A."/>
            <person name="Perez G."/>
            <person name="Pisabarro A.G."/>
            <person name="Ramirez L."/>
            <person name="Santoyo F."/>
            <person name="Master E."/>
            <person name="Coutinho P.M."/>
            <person name="Henrissat B."/>
            <person name="Lombard V."/>
            <person name="Magnuson J.K."/>
            <person name="Kuees U."/>
            <person name="Hori C."/>
            <person name="Igarashi K."/>
            <person name="Samejima M."/>
            <person name="Held B.W."/>
            <person name="Barry K.W."/>
            <person name="LaButti K.M."/>
            <person name="Lapidus A."/>
            <person name="Lindquist E.A."/>
            <person name="Lucas S.M."/>
            <person name="Riley R."/>
            <person name="Salamov A.A."/>
            <person name="Hoffmeister D."/>
            <person name="Schwenk D."/>
            <person name="Hadar Y."/>
            <person name="Yarden O."/>
            <person name="de Vries R.P."/>
            <person name="Wiebenga A."/>
            <person name="Stenlid J."/>
            <person name="Eastwood D."/>
            <person name="Grigoriev I.V."/>
            <person name="Berka R.M."/>
            <person name="Blanchette R.A."/>
            <person name="Kersten P."/>
            <person name="Martinez A.T."/>
            <person name="Vicuna R."/>
            <person name="Cullen D."/>
        </authorList>
    </citation>
    <scope>NUCLEOTIDE SEQUENCE [LARGE SCALE GENOMIC DNA]</scope>
    <source>
        <strain evidence="2 3">B</strain>
    </source>
</reference>
<name>M2QG82_CERS8</name>
<feature type="compositionally biased region" description="Polar residues" evidence="1">
    <location>
        <begin position="20"/>
        <end position="32"/>
    </location>
</feature>
<accession>M2QG82</accession>